<dbReference type="Pfam" id="PF03226">
    <property type="entry name" value="Yippee-Mis18"/>
    <property type="match status" value="1"/>
</dbReference>
<dbReference type="InParanoid" id="A0A4W3JH90"/>
<reference evidence="20" key="2">
    <citation type="journal article" date="2007" name="PLoS Biol.">
        <title>Survey sequencing and comparative analysis of the elephant shark (Callorhinchus milii) genome.</title>
        <authorList>
            <person name="Venkatesh B."/>
            <person name="Kirkness E.F."/>
            <person name="Loh Y.H."/>
            <person name="Halpern A.L."/>
            <person name="Lee A.P."/>
            <person name="Johnson J."/>
            <person name="Dandona N."/>
            <person name="Viswanathan L.D."/>
            <person name="Tay A."/>
            <person name="Venter J.C."/>
            <person name="Strausberg R.L."/>
            <person name="Brenner S."/>
        </authorList>
    </citation>
    <scope>NUCLEOTIDE SEQUENCE [LARGE SCALE GENOMIC DNA]</scope>
</reference>
<keyword evidence="12" id="KW-0539">Nucleus</keyword>
<comment type="function">
    <text evidence="1">Required for recruitment of CENPA to centromeres and normal chromosome segregation during mitosis.</text>
</comment>
<evidence type="ECO:0000256" key="3">
    <source>
        <dbReference type="ARBA" id="ARBA00004584"/>
    </source>
</evidence>
<evidence type="ECO:0000256" key="7">
    <source>
        <dbReference type="ARBA" id="ARBA00022618"/>
    </source>
</evidence>
<keyword evidence="5" id="KW-1017">Isopeptide bond</keyword>
<dbReference type="InterPro" id="IPR034752">
    <property type="entry name" value="Mis18"/>
</dbReference>
<keyword evidence="4" id="KW-0158">Chromosome</keyword>
<evidence type="ECO:0000256" key="17">
    <source>
        <dbReference type="SAM" id="MobiDB-lite"/>
    </source>
</evidence>
<dbReference type="AlphaFoldDB" id="A0A4W3JH90"/>
<comment type="subcellular location">
    <subcellularLocation>
        <location evidence="3">Chromosome</location>
        <location evidence="3">Centromere</location>
    </subcellularLocation>
    <subcellularLocation>
        <location evidence="2">Nucleus</location>
    </subcellularLocation>
</comment>
<evidence type="ECO:0000313" key="20">
    <source>
        <dbReference type="Proteomes" id="UP000314986"/>
    </source>
</evidence>
<keyword evidence="6" id="KW-0597">Phosphoprotein</keyword>
<dbReference type="GO" id="GO:0046872">
    <property type="term" value="F:metal ion binding"/>
    <property type="evidence" value="ECO:0007669"/>
    <property type="project" value="UniProtKB-KW"/>
</dbReference>
<name>A0A4W3JH90_CALMI</name>
<evidence type="ECO:0000256" key="14">
    <source>
        <dbReference type="ARBA" id="ARBA00023328"/>
    </source>
</evidence>
<sequence>ALSEVPAFSSDVTLRFKTVDLTSLTDEDELEPSSASATFTFTDCGGELPIVFLCAQCRLPAGDSLAWSDITQNVIVDTERKVDTSSDSGCIYVLLTCSGCAMILGKKYVCTPIHLDFRRNLYCLYVQHITSGSEEARLVNAGRSAVIQQQQQIIFAQRRARQEDIPRRWTVRDLDSSWGLVSGWRAEVGGCPKARSKRRVLRLALMEAREGVRQRDWDGVPKGGGLKAEGPITDGGVGRAGDLEQVGAISQEDAV</sequence>
<evidence type="ECO:0000256" key="8">
    <source>
        <dbReference type="ARBA" id="ARBA00022723"/>
    </source>
</evidence>
<evidence type="ECO:0000256" key="12">
    <source>
        <dbReference type="ARBA" id="ARBA00023242"/>
    </source>
</evidence>
<dbReference type="GO" id="GO:0005634">
    <property type="term" value="C:nucleus"/>
    <property type="evidence" value="ECO:0007669"/>
    <property type="project" value="UniProtKB-SubCell"/>
</dbReference>
<dbReference type="PANTHER" id="PTHR16431:SF2">
    <property type="entry name" value="PROTEIN MIS18-ALPHA"/>
    <property type="match status" value="1"/>
</dbReference>
<dbReference type="GO" id="GO:0000785">
    <property type="term" value="C:chromatin"/>
    <property type="evidence" value="ECO:0007669"/>
    <property type="project" value="TreeGrafter"/>
</dbReference>
<keyword evidence="7" id="KW-0132">Cell division</keyword>
<evidence type="ECO:0000256" key="4">
    <source>
        <dbReference type="ARBA" id="ARBA00022454"/>
    </source>
</evidence>
<accession>A0A4W3JH90</accession>
<evidence type="ECO:0000256" key="6">
    <source>
        <dbReference type="ARBA" id="ARBA00022553"/>
    </source>
</evidence>
<protein>
    <recommendedName>
        <fullName evidence="15">Protein Mis18-alpha</fullName>
    </recommendedName>
</protein>
<evidence type="ECO:0000256" key="2">
    <source>
        <dbReference type="ARBA" id="ARBA00004123"/>
    </source>
</evidence>
<evidence type="ECO:0000256" key="5">
    <source>
        <dbReference type="ARBA" id="ARBA00022499"/>
    </source>
</evidence>
<dbReference type="GO" id="GO:0034080">
    <property type="term" value="P:CENP-A containing chromatin assembly"/>
    <property type="evidence" value="ECO:0007669"/>
    <property type="project" value="TreeGrafter"/>
</dbReference>
<evidence type="ECO:0000256" key="13">
    <source>
        <dbReference type="ARBA" id="ARBA00023306"/>
    </source>
</evidence>
<keyword evidence="10" id="KW-0862">Zinc</keyword>
<evidence type="ECO:0000313" key="19">
    <source>
        <dbReference type="Ensembl" id="ENSCMIP00000041817.1"/>
    </source>
</evidence>
<dbReference type="InterPro" id="IPR004910">
    <property type="entry name" value="Yippee/Mis18/Cereblon"/>
</dbReference>
<dbReference type="GO" id="GO:0000775">
    <property type="term" value="C:chromosome, centromeric region"/>
    <property type="evidence" value="ECO:0007669"/>
    <property type="project" value="UniProtKB-SubCell"/>
</dbReference>
<dbReference type="GO" id="GO:0051301">
    <property type="term" value="P:cell division"/>
    <property type="evidence" value="ECO:0007669"/>
    <property type="project" value="UniProtKB-KW"/>
</dbReference>
<comment type="subunit">
    <text evidence="16">Homodimer, and heterodimer with OIP5/MIS18B. Identified in a complex containing MIS18A, OIP5/MIS18B, MIS18BP1, RBBP7 and RBBP4.</text>
</comment>
<organism evidence="19 20">
    <name type="scientific">Callorhinchus milii</name>
    <name type="common">Ghost shark</name>
    <dbReference type="NCBI Taxonomy" id="7868"/>
    <lineage>
        <taxon>Eukaryota</taxon>
        <taxon>Metazoa</taxon>
        <taxon>Chordata</taxon>
        <taxon>Craniata</taxon>
        <taxon>Vertebrata</taxon>
        <taxon>Chondrichthyes</taxon>
        <taxon>Holocephali</taxon>
        <taxon>Chimaeriformes</taxon>
        <taxon>Callorhinchidae</taxon>
        <taxon>Callorhinchus</taxon>
    </lineage>
</organism>
<evidence type="ECO:0000256" key="15">
    <source>
        <dbReference type="ARBA" id="ARBA00039650"/>
    </source>
</evidence>
<evidence type="ECO:0000256" key="1">
    <source>
        <dbReference type="ARBA" id="ARBA00003694"/>
    </source>
</evidence>
<dbReference type="Ensembl" id="ENSCMIT00000042415.1">
    <property type="protein sequence ID" value="ENSCMIP00000041817.1"/>
    <property type="gene ID" value="ENSCMIG00000017422.1"/>
</dbReference>
<keyword evidence="9" id="KW-0498">Mitosis</keyword>
<dbReference type="PANTHER" id="PTHR16431">
    <property type="entry name" value="NEUROGENIC PROTEIN MASTERMIND"/>
    <property type="match status" value="1"/>
</dbReference>
<reference evidence="20" key="3">
    <citation type="journal article" date="2014" name="Nature">
        <title>Elephant shark genome provides unique insights into gnathostome evolution.</title>
        <authorList>
            <consortium name="International Elephant Shark Genome Sequencing Consortium"/>
            <person name="Venkatesh B."/>
            <person name="Lee A.P."/>
            <person name="Ravi V."/>
            <person name="Maurya A.K."/>
            <person name="Lian M.M."/>
            <person name="Swann J.B."/>
            <person name="Ohta Y."/>
            <person name="Flajnik M.F."/>
            <person name="Sutoh Y."/>
            <person name="Kasahara M."/>
            <person name="Hoon S."/>
            <person name="Gangu V."/>
            <person name="Roy S.W."/>
            <person name="Irimia M."/>
            <person name="Korzh V."/>
            <person name="Kondrychyn I."/>
            <person name="Lim Z.W."/>
            <person name="Tay B.H."/>
            <person name="Tohari S."/>
            <person name="Kong K.W."/>
            <person name="Ho S."/>
            <person name="Lorente-Galdos B."/>
            <person name="Quilez J."/>
            <person name="Marques-Bonet T."/>
            <person name="Raney B.J."/>
            <person name="Ingham P.W."/>
            <person name="Tay A."/>
            <person name="Hillier L.W."/>
            <person name="Minx P."/>
            <person name="Boehm T."/>
            <person name="Wilson R.K."/>
            <person name="Brenner S."/>
            <person name="Warren W.C."/>
        </authorList>
    </citation>
    <scope>NUCLEOTIDE SEQUENCE [LARGE SCALE GENOMIC DNA]</scope>
</reference>
<reference evidence="20" key="1">
    <citation type="journal article" date="2006" name="Science">
        <title>Ancient noncoding elements conserved in the human genome.</title>
        <authorList>
            <person name="Venkatesh B."/>
            <person name="Kirkness E.F."/>
            <person name="Loh Y.H."/>
            <person name="Halpern A.L."/>
            <person name="Lee A.P."/>
            <person name="Johnson J."/>
            <person name="Dandona N."/>
            <person name="Viswanathan L.D."/>
            <person name="Tay A."/>
            <person name="Venter J.C."/>
            <person name="Strausberg R.L."/>
            <person name="Brenner S."/>
        </authorList>
    </citation>
    <scope>NUCLEOTIDE SEQUENCE [LARGE SCALE GENOMIC DNA]</scope>
</reference>
<dbReference type="PROSITE" id="PS51793">
    <property type="entry name" value="MIS18"/>
    <property type="match status" value="1"/>
</dbReference>
<dbReference type="STRING" id="7868.ENSCMIP00000041817"/>
<keyword evidence="11" id="KW-0832">Ubl conjugation</keyword>
<reference evidence="19" key="4">
    <citation type="submission" date="2025-08" db="UniProtKB">
        <authorList>
            <consortium name="Ensembl"/>
        </authorList>
    </citation>
    <scope>IDENTIFICATION</scope>
</reference>
<keyword evidence="20" id="KW-1185">Reference proteome</keyword>
<evidence type="ECO:0000256" key="9">
    <source>
        <dbReference type="ARBA" id="ARBA00022776"/>
    </source>
</evidence>
<dbReference type="Proteomes" id="UP000314986">
    <property type="component" value="Unassembled WGS sequence"/>
</dbReference>
<keyword evidence="13" id="KW-0131">Cell cycle</keyword>
<proteinExistence type="predicted"/>
<feature type="compositionally biased region" description="Gly residues" evidence="17">
    <location>
        <begin position="221"/>
        <end position="239"/>
    </location>
</feature>
<evidence type="ECO:0000256" key="11">
    <source>
        <dbReference type="ARBA" id="ARBA00022843"/>
    </source>
</evidence>
<reference evidence="19" key="5">
    <citation type="submission" date="2025-09" db="UniProtKB">
        <authorList>
            <consortium name="Ensembl"/>
        </authorList>
    </citation>
    <scope>IDENTIFICATION</scope>
</reference>
<evidence type="ECO:0000256" key="16">
    <source>
        <dbReference type="ARBA" id="ARBA00046705"/>
    </source>
</evidence>
<keyword evidence="14" id="KW-0137">Centromere</keyword>
<feature type="domain" description="Mis18" evidence="18">
    <location>
        <begin position="49"/>
        <end position="134"/>
    </location>
</feature>
<dbReference type="GO" id="GO:0007059">
    <property type="term" value="P:chromosome segregation"/>
    <property type="evidence" value="ECO:0007669"/>
    <property type="project" value="TreeGrafter"/>
</dbReference>
<keyword evidence="8" id="KW-0479">Metal-binding</keyword>
<evidence type="ECO:0000259" key="18">
    <source>
        <dbReference type="PROSITE" id="PS51793"/>
    </source>
</evidence>
<feature type="region of interest" description="Disordered" evidence="17">
    <location>
        <begin position="216"/>
        <end position="255"/>
    </location>
</feature>
<evidence type="ECO:0000256" key="10">
    <source>
        <dbReference type="ARBA" id="ARBA00022833"/>
    </source>
</evidence>